<feature type="region of interest" description="Disordered" evidence="1">
    <location>
        <begin position="1"/>
        <end position="43"/>
    </location>
</feature>
<dbReference type="InParanoid" id="A0A0D0E563"/>
<dbReference type="AlphaFoldDB" id="A0A0D0E563"/>
<dbReference type="HOGENOM" id="CLU_2868329_0_0_1"/>
<organism evidence="2 3">
    <name type="scientific">Paxillus rubicundulus Ve08.2h10</name>
    <dbReference type="NCBI Taxonomy" id="930991"/>
    <lineage>
        <taxon>Eukaryota</taxon>
        <taxon>Fungi</taxon>
        <taxon>Dikarya</taxon>
        <taxon>Basidiomycota</taxon>
        <taxon>Agaricomycotina</taxon>
        <taxon>Agaricomycetes</taxon>
        <taxon>Agaricomycetidae</taxon>
        <taxon>Boletales</taxon>
        <taxon>Paxilineae</taxon>
        <taxon>Paxillaceae</taxon>
        <taxon>Paxillus</taxon>
    </lineage>
</organism>
<protein>
    <submittedName>
        <fullName evidence="2">Uncharacterized protein</fullName>
    </submittedName>
</protein>
<dbReference type="EMBL" id="KN824852">
    <property type="protein sequence ID" value="KIK99716.1"/>
    <property type="molecule type" value="Genomic_DNA"/>
</dbReference>
<reference evidence="2 3" key="1">
    <citation type="submission" date="2014-04" db="EMBL/GenBank/DDBJ databases">
        <authorList>
            <consortium name="DOE Joint Genome Institute"/>
            <person name="Kuo A."/>
            <person name="Kohler A."/>
            <person name="Jargeat P."/>
            <person name="Nagy L.G."/>
            <person name="Floudas D."/>
            <person name="Copeland A."/>
            <person name="Barry K.W."/>
            <person name="Cichocki N."/>
            <person name="Veneault-Fourrey C."/>
            <person name="LaButti K."/>
            <person name="Lindquist E.A."/>
            <person name="Lipzen A."/>
            <person name="Lundell T."/>
            <person name="Morin E."/>
            <person name="Murat C."/>
            <person name="Sun H."/>
            <person name="Tunlid A."/>
            <person name="Henrissat B."/>
            <person name="Grigoriev I.V."/>
            <person name="Hibbett D.S."/>
            <person name="Martin F."/>
            <person name="Nordberg H.P."/>
            <person name="Cantor M.N."/>
            <person name="Hua S.X."/>
        </authorList>
    </citation>
    <scope>NUCLEOTIDE SEQUENCE [LARGE SCALE GENOMIC DNA]</scope>
    <source>
        <strain evidence="2 3">Ve08.2h10</strain>
    </source>
</reference>
<name>A0A0D0E563_9AGAM</name>
<reference evidence="3" key="2">
    <citation type="submission" date="2015-01" db="EMBL/GenBank/DDBJ databases">
        <title>Evolutionary Origins and Diversification of the Mycorrhizal Mutualists.</title>
        <authorList>
            <consortium name="DOE Joint Genome Institute"/>
            <consortium name="Mycorrhizal Genomics Consortium"/>
            <person name="Kohler A."/>
            <person name="Kuo A."/>
            <person name="Nagy L.G."/>
            <person name="Floudas D."/>
            <person name="Copeland A."/>
            <person name="Barry K.W."/>
            <person name="Cichocki N."/>
            <person name="Veneault-Fourrey C."/>
            <person name="LaButti K."/>
            <person name="Lindquist E.A."/>
            <person name="Lipzen A."/>
            <person name="Lundell T."/>
            <person name="Morin E."/>
            <person name="Murat C."/>
            <person name="Riley R."/>
            <person name="Ohm R."/>
            <person name="Sun H."/>
            <person name="Tunlid A."/>
            <person name="Henrissat B."/>
            <person name="Grigoriev I.V."/>
            <person name="Hibbett D.S."/>
            <person name="Martin F."/>
        </authorList>
    </citation>
    <scope>NUCLEOTIDE SEQUENCE [LARGE SCALE GENOMIC DNA]</scope>
    <source>
        <strain evidence="3">Ve08.2h10</strain>
    </source>
</reference>
<sequence>MKEMTEFEFRLLSTEASPTGNGIETQQRGNKPRSPDNTSQHCSGKVITSLELQAELAGVKGIKN</sequence>
<accession>A0A0D0E563</accession>
<keyword evidence="3" id="KW-1185">Reference proteome</keyword>
<evidence type="ECO:0000313" key="3">
    <source>
        <dbReference type="Proteomes" id="UP000054538"/>
    </source>
</evidence>
<evidence type="ECO:0000256" key="1">
    <source>
        <dbReference type="SAM" id="MobiDB-lite"/>
    </source>
</evidence>
<proteinExistence type="predicted"/>
<gene>
    <name evidence="2" type="ORF">PAXRUDRAFT_822486</name>
</gene>
<evidence type="ECO:0000313" key="2">
    <source>
        <dbReference type="EMBL" id="KIK99716.1"/>
    </source>
</evidence>
<feature type="compositionally biased region" description="Polar residues" evidence="1">
    <location>
        <begin position="14"/>
        <end position="42"/>
    </location>
</feature>
<dbReference type="Proteomes" id="UP000054538">
    <property type="component" value="Unassembled WGS sequence"/>
</dbReference>